<evidence type="ECO:0000313" key="3">
    <source>
        <dbReference type="Proteomes" id="UP000183658"/>
    </source>
</evidence>
<gene>
    <name evidence="2" type="ORF">SAMN05444355_11142</name>
</gene>
<evidence type="ECO:0000313" key="2">
    <source>
        <dbReference type="EMBL" id="SER37811.1"/>
    </source>
</evidence>
<evidence type="ECO:0000259" key="1">
    <source>
        <dbReference type="Pfam" id="PF13568"/>
    </source>
</evidence>
<dbReference type="EMBL" id="FOFZ01000011">
    <property type="protein sequence ID" value="SER37811.1"/>
    <property type="molecule type" value="Genomic_DNA"/>
</dbReference>
<sequence length="251" mass="28597">MKNLVTTAMKQSFNQNNTMRIIFSFFLVLSVSAIFSQEIEPITDSAAVKVDSLYREDQFYFGFTYNTLQQKPIGVSQSKFSTGLSAGFLRDMPINKDRTHAIAAGLGFTYNNYIQNLAITGTGELPVYSVIDGKTAYNKNKFTQLLVDLPIEFRWRTSTYQSYKFWRIYGGVKFSYVLYNKSLFTDDQSKVVITNNKDLNKLLYGLSLSAGYNTINVYAYYGLNSIFKTAKIDGEKVKMRSLNVGIIFYIL</sequence>
<dbReference type="Pfam" id="PF13568">
    <property type="entry name" value="OMP_b-brl_2"/>
    <property type="match status" value="1"/>
</dbReference>
<dbReference type="AlphaFoldDB" id="A0A1H9NPJ3"/>
<reference evidence="3" key="1">
    <citation type="submission" date="2016-10" db="EMBL/GenBank/DDBJ databases">
        <authorList>
            <person name="Varghese N."/>
            <person name="Submissions S."/>
        </authorList>
    </citation>
    <scope>NUCLEOTIDE SEQUENCE [LARGE SCALE GENOMIC DNA]</scope>
    <source>
        <strain evidence="3">DSM 15719</strain>
    </source>
</reference>
<proteinExistence type="predicted"/>
<dbReference type="RefSeq" id="WP_317040289.1">
    <property type="nucleotide sequence ID" value="NZ_CBCRVS010000001.1"/>
</dbReference>
<organism evidence="2 3">
    <name type="scientific">Flavobacterium frigoris</name>
    <dbReference type="NCBI Taxonomy" id="229204"/>
    <lineage>
        <taxon>Bacteria</taxon>
        <taxon>Pseudomonadati</taxon>
        <taxon>Bacteroidota</taxon>
        <taxon>Flavobacteriia</taxon>
        <taxon>Flavobacteriales</taxon>
        <taxon>Flavobacteriaceae</taxon>
        <taxon>Flavobacterium</taxon>
    </lineage>
</organism>
<dbReference type="InterPro" id="IPR025665">
    <property type="entry name" value="Beta-barrel_OMP_2"/>
</dbReference>
<feature type="domain" description="Outer membrane protein beta-barrel" evidence="1">
    <location>
        <begin position="53"/>
        <end position="227"/>
    </location>
</feature>
<accession>A0A1H9NPJ3</accession>
<name>A0A1H9NPJ3_FLAFI</name>
<keyword evidence="3" id="KW-1185">Reference proteome</keyword>
<dbReference type="Proteomes" id="UP000183658">
    <property type="component" value="Unassembled WGS sequence"/>
</dbReference>
<protein>
    <submittedName>
        <fullName evidence="2">Outer membrane protein beta-barrel domain-containing protein</fullName>
    </submittedName>
</protein>